<dbReference type="InterPro" id="IPR000644">
    <property type="entry name" value="CBS_dom"/>
</dbReference>
<feature type="domain" description="CBS" evidence="7">
    <location>
        <begin position="27"/>
        <end position="85"/>
    </location>
</feature>
<dbReference type="EMBL" id="CAUJNA010001180">
    <property type="protein sequence ID" value="CAJ1385025.1"/>
    <property type="molecule type" value="Genomic_DNA"/>
</dbReference>
<feature type="domain" description="CBS" evidence="7">
    <location>
        <begin position="122"/>
        <end position="181"/>
    </location>
</feature>
<dbReference type="AlphaFoldDB" id="A0AA36ICD8"/>
<keyword evidence="9" id="KW-1185">Reference proteome</keyword>
<dbReference type="CDD" id="cd04591">
    <property type="entry name" value="CBS_pair_voltage-gated_CLC_euk_bac"/>
    <property type="match status" value="1"/>
</dbReference>
<evidence type="ECO:0000256" key="2">
    <source>
        <dbReference type="ARBA" id="ARBA00022737"/>
    </source>
</evidence>
<evidence type="ECO:0000256" key="4">
    <source>
        <dbReference type="ARBA" id="ARBA00023122"/>
    </source>
</evidence>
<dbReference type="InterPro" id="IPR046342">
    <property type="entry name" value="CBS_dom_sf"/>
</dbReference>
<dbReference type="PROSITE" id="PS51371">
    <property type="entry name" value="CBS"/>
    <property type="match status" value="2"/>
</dbReference>
<keyword evidence="4 6" id="KW-0129">CBS domain</keyword>
<keyword evidence="1" id="KW-0813">Transport</keyword>
<keyword evidence="5" id="KW-0868">Chloride</keyword>
<evidence type="ECO:0000256" key="6">
    <source>
        <dbReference type="PROSITE-ProRule" id="PRU00703"/>
    </source>
</evidence>
<dbReference type="InterPro" id="IPR051280">
    <property type="entry name" value="Cl-channel/antiporter"/>
</dbReference>
<evidence type="ECO:0000313" key="9">
    <source>
        <dbReference type="Proteomes" id="UP001178507"/>
    </source>
</evidence>
<sequence length="195" mass="21946">MEIRIDLGDRSDPRRGQEMLTLRAKDVMSRDVSFPRTVLVKQLVAALKDETHTHQGFPVVDESNLFLGLIRRSELLHVLDTGFRSGASELTHPMVYSRPPPEIFASLTPGELNMTLNLMPYVNRAAYTVPDHASVLRCFGLFRTMGLRHLPVLDSSSHLRGMITRKDLLLEHVHEAKWGASSEAESEEEDDSDLA</sequence>
<evidence type="ECO:0000256" key="1">
    <source>
        <dbReference type="ARBA" id="ARBA00022448"/>
    </source>
</evidence>
<reference evidence="8" key="1">
    <citation type="submission" date="2023-08" db="EMBL/GenBank/DDBJ databases">
        <authorList>
            <person name="Chen Y."/>
            <person name="Shah S."/>
            <person name="Dougan E. K."/>
            <person name="Thang M."/>
            <person name="Chan C."/>
        </authorList>
    </citation>
    <scope>NUCLEOTIDE SEQUENCE</scope>
</reference>
<dbReference type="PANTHER" id="PTHR11689:SF136">
    <property type="entry name" value="H(+)_CL(-) EXCHANGE TRANSPORTER 7"/>
    <property type="match status" value="1"/>
</dbReference>
<dbReference type="SUPFAM" id="SSF54631">
    <property type="entry name" value="CBS-domain pair"/>
    <property type="match status" value="1"/>
</dbReference>
<proteinExistence type="predicted"/>
<name>A0AA36ICD8_9DINO</name>
<gene>
    <name evidence="8" type="ORF">EVOR1521_LOCUS11719</name>
</gene>
<dbReference type="PANTHER" id="PTHR11689">
    <property type="entry name" value="CHLORIDE CHANNEL PROTEIN CLC FAMILY MEMBER"/>
    <property type="match status" value="1"/>
</dbReference>
<dbReference type="Proteomes" id="UP001178507">
    <property type="component" value="Unassembled WGS sequence"/>
</dbReference>
<evidence type="ECO:0000259" key="7">
    <source>
        <dbReference type="PROSITE" id="PS51371"/>
    </source>
</evidence>
<evidence type="ECO:0000256" key="5">
    <source>
        <dbReference type="ARBA" id="ARBA00023214"/>
    </source>
</evidence>
<dbReference type="SMART" id="SM00116">
    <property type="entry name" value="CBS"/>
    <property type="match status" value="2"/>
</dbReference>
<dbReference type="GO" id="GO:0015108">
    <property type="term" value="F:chloride transmembrane transporter activity"/>
    <property type="evidence" value="ECO:0007669"/>
    <property type="project" value="TreeGrafter"/>
</dbReference>
<evidence type="ECO:0000313" key="8">
    <source>
        <dbReference type="EMBL" id="CAJ1385025.1"/>
    </source>
</evidence>
<dbReference type="Gene3D" id="3.10.580.10">
    <property type="entry name" value="CBS-domain"/>
    <property type="match status" value="1"/>
</dbReference>
<protein>
    <recommendedName>
        <fullName evidence="7">CBS domain-containing protein</fullName>
    </recommendedName>
</protein>
<organism evidence="8 9">
    <name type="scientific">Effrenium voratum</name>
    <dbReference type="NCBI Taxonomy" id="2562239"/>
    <lineage>
        <taxon>Eukaryota</taxon>
        <taxon>Sar</taxon>
        <taxon>Alveolata</taxon>
        <taxon>Dinophyceae</taxon>
        <taxon>Suessiales</taxon>
        <taxon>Symbiodiniaceae</taxon>
        <taxon>Effrenium</taxon>
    </lineage>
</organism>
<keyword evidence="3" id="KW-0406">Ion transport</keyword>
<dbReference type="Pfam" id="PF00571">
    <property type="entry name" value="CBS"/>
    <property type="match status" value="2"/>
</dbReference>
<accession>A0AA36ICD8</accession>
<comment type="caution">
    <text evidence="8">The sequence shown here is derived from an EMBL/GenBank/DDBJ whole genome shotgun (WGS) entry which is preliminary data.</text>
</comment>
<keyword evidence="2" id="KW-0677">Repeat</keyword>
<evidence type="ECO:0000256" key="3">
    <source>
        <dbReference type="ARBA" id="ARBA00023065"/>
    </source>
</evidence>